<dbReference type="PANTHER" id="PTHR40631:SF1">
    <property type="entry name" value="ALPHA-L-ARABINOFURANOSIDASE AXHA-2-RELATED"/>
    <property type="match status" value="1"/>
</dbReference>
<evidence type="ECO:0000256" key="6">
    <source>
        <dbReference type="ARBA" id="ARBA00022729"/>
    </source>
</evidence>
<evidence type="ECO:0000256" key="5">
    <source>
        <dbReference type="ARBA" id="ARBA00022651"/>
    </source>
</evidence>
<evidence type="ECO:0000256" key="8">
    <source>
        <dbReference type="ARBA" id="ARBA00023277"/>
    </source>
</evidence>
<keyword evidence="7" id="KW-0378">Hydrolase</keyword>
<evidence type="ECO:0000256" key="3">
    <source>
        <dbReference type="ARBA" id="ARBA00012670"/>
    </source>
</evidence>
<dbReference type="SMART" id="SM00458">
    <property type="entry name" value="RICIN"/>
    <property type="match status" value="1"/>
</dbReference>
<dbReference type="GO" id="GO:0046373">
    <property type="term" value="P:L-arabinose metabolic process"/>
    <property type="evidence" value="ECO:0007669"/>
    <property type="project" value="InterPro"/>
</dbReference>
<dbReference type="Gene3D" id="2.115.10.20">
    <property type="entry name" value="Glycosyl hydrolase domain, family 43"/>
    <property type="match status" value="1"/>
</dbReference>
<evidence type="ECO:0000313" key="13">
    <source>
        <dbReference type="EMBL" id="PWK85484.1"/>
    </source>
</evidence>
<dbReference type="InterPro" id="IPR000772">
    <property type="entry name" value="Ricin_B_lectin"/>
</dbReference>
<dbReference type="Pfam" id="PF14200">
    <property type="entry name" value="RicinB_lectin_2"/>
    <property type="match status" value="2"/>
</dbReference>
<dbReference type="InterPro" id="IPR005193">
    <property type="entry name" value="GH62_arabinosidase"/>
</dbReference>
<feature type="signal peptide" evidence="11">
    <location>
        <begin position="1"/>
        <end position="45"/>
    </location>
</feature>
<evidence type="ECO:0000256" key="1">
    <source>
        <dbReference type="ARBA" id="ARBA00001462"/>
    </source>
</evidence>
<dbReference type="Proteomes" id="UP000246005">
    <property type="component" value="Unassembled WGS sequence"/>
</dbReference>
<dbReference type="PROSITE" id="PS50231">
    <property type="entry name" value="RICIN_B_LECTIN"/>
    <property type="match status" value="1"/>
</dbReference>
<evidence type="ECO:0000313" key="14">
    <source>
        <dbReference type="Proteomes" id="UP000246005"/>
    </source>
</evidence>
<evidence type="ECO:0000256" key="11">
    <source>
        <dbReference type="SAM" id="SignalP"/>
    </source>
</evidence>
<proteinExistence type="predicted"/>
<name>A0A316HXT9_9PSEU</name>
<dbReference type="InterPro" id="IPR035992">
    <property type="entry name" value="Ricin_B-like_lectins"/>
</dbReference>
<dbReference type="SUPFAM" id="SSF50370">
    <property type="entry name" value="Ricin B-like lectins"/>
    <property type="match status" value="1"/>
</dbReference>
<dbReference type="EC" id="3.2.1.55" evidence="3"/>
<dbReference type="CDD" id="cd08987">
    <property type="entry name" value="GH62"/>
    <property type="match status" value="1"/>
</dbReference>
<dbReference type="GO" id="GO:0005576">
    <property type="term" value="C:extracellular region"/>
    <property type="evidence" value="ECO:0007669"/>
    <property type="project" value="UniProtKB-SubCell"/>
</dbReference>
<dbReference type="SUPFAM" id="SSF75005">
    <property type="entry name" value="Arabinanase/levansucrase/invertase"/>
    <property type="match status" value="1"/>
</dbReference>
<dbReference type="Pfam" id="PF03664">
    <property type="entry name" value="Glyco_hydro_62"/>
    <property type="match status" value="1"/>
</dbReference>
<keyword evidence="4" id="KW-0964">Secreted</keyword>
<dbReference type="InterPro" id="IPR023296">
    <property type="entry name" value="Glyco_hydro_beta-prop_sf"/>
</dbReference>
<comment type="catalytic activity">
    <reaction evidence="1">
        <text>Hydrolysis of terminal non-reducing alpha-L-arabinofuranoside residues in alpha-L-arabinosides.</text>
        <dbReference type="EC" id="3.2.1.55"/>
    </reaction>
</comment>
<reference evidence="13 14" key="1">
    <citation type="submission" date="2018-05" db="EMBL/GenBank/DDBJ databases">
        <title>Genomic Encyclopedia of Type Strains, Phase IV (KMG-IV): sequencing the most valuable type-strain genomes for metagenomic binning, comparative biology and taxonomic classification.</title>
        <authorList>
            <person name="Goeker M."/>
        </authorList>
    </citation>
    <scope>NUCLEOTIDE SEQUENCE [LARGE SCALE GENOMIC DNA]</scope>
    <source>
        <strain evidence="13 14">DSM 45480</strain>
    </source>
</reference>
<accession>A0A316HXT9</accession>
<evidence type="ECO:0000256" key="10">
    <source>
        <dbReference type="ARBA" id="ARBA00023326"/>
    </source>
</evidence>
<keyword evidence="10" id="KW-0624">Polysaccharide degradation</keyword>
<keyword evidence="13" id="KW-0430">Lectin</keyword>
<keyword evidence="8" id="KW-0119">Carbohydrate metabolism</keyword>
<keyword evidence="5" id="KW-0858">Xylan degradation</keyword>
<organism evidence="13 14">
    <name type="scientific">Lentzea atacamensis</name>
    <dbReference type="NCBI Taxonomy" id="531938"/>
    <lineage>
        <taxon>Bacteria</taxon>
        <taxon>Bacillati</taxon>
        <taxon>Actinomycetota</taxon>
        <taxon>Actinomycetes</taxon>
        <taxon>Pseudonocardiales</taxon>
        <taxon>Pseudonocardiaceae</taxon>
        <taxon>Lentzea</taxon>
    </lineage>
</organism>
<feature type="domain" description="Ricin B lectin" evidence="12">
    <location>
        <begin position="52"/>
        <end position="188"/>
    </location>
</feature>
<dbReference type="PANTHER" id="PTHR40631">
    <property type="entry name" value="ALPHA-L-ARABINOFURANOSIDASE AXHA-2-RELATED"/>
    <property type="match status" value="1"/>
</dbReference>
<feature type="chain" id="PRO_5016355599" description="non-reducing end alpha-L-arabinofuranosidase" evidence="11">
    <location>
        <begin position="46"/>
        <end position="497"/>
    </location>
</feature>
<protein>
    <recommendedName>
        <fullName evidence="3">non-reducing end alpha-L-arabinofuranosidase</fullName>
        <ecNumber evidence="3">3.2.1.55</ecNumber>
    </recommendedName>
</protein>
<evidence type="ECO:0000259" key="12">
    <source>
        <dbReference type="SMART" id="SM00458"/>
    </source>
</evidence>
<comment type="subcellular location">
    <subcellularLocation>
        <location evidence="2">Secreted</location>
    </subcellularLocation>
</comment>
<comment type="caution">
    <text evidence="13">The sequence shown here is derived from an EMBL/GenBank/DDBJ whole genome shotgun (WGS) entry which is preliminary data.</text>
</comment>
<keyword evidence="9" id="KW-0326">Glycosidase</keyword>
<dbReference type="AlphaFoldDB" id="A0A316HXT9"/>
<gene>
    <name evidence="13" type="ORF">C8D88_106112</name>
</gene>
<dbReference type="EMBL" id="QGHB01000006">
    <property type="protein sequence ID" value="PWK85484.1"/>
    <property type="molecule type" value="Genomic_DNA"/>
</dbReference>
<evidence type="ECO:0000256" key="9">
    <source>
        <dbReference type="ARBA" id="ARBA00023295"/>
    </source>
</evidence>
<evidence type="ECO:0000256" key="7">
    <source>
        <dbReference type="ARBA" id="ARBA00022801"/>
    </source>
</evidence>
<dbReference type="GO" id="GO:0030246">
    <property type="term" value="F:carbohydrate binding"/>
    <property type="evidence" value="ECO:0007669"/>
    <property type="project" value="UniProtKB-KW"/>
</dbReference>
<keyword evidence="6 11" id="KW-0732">Signal</keyword>
<evidence type="ECO:0000256" key="4">
    <source>
        <dbReference type="ARBA" id="ARBA00022525"/>
    </source>
</evidence>
<sequence>MDSMGQVSPNRPRRAARFRRALSTVFATVFAVAAAIALDTGAASAATVDTNAWYVLVNRNSGKAMDVAGASTADGAGIHQWSRHDRANQQWQFVDSGNGYYRLKSRNSGKVLDVDNWSTADGGKIQQWTDLNGTNQQFRLADSDGGHVRLINRNSGKAVEVTGLSTADGAAVVQYGDWNGSNQQWQLVRVGDTGGSCQLPSSYRWSSTGPLANPKAGWVSLKDFSTVVHNGKHLVYGSTVDSAGQNYGSMNFGPFTSWSDMASAPQNTMNIGTVAPTLFYFAPKNIWVLAYQWGPTTFSYRTTSDPTNANGWSAPQELFRGNIPGGGALDQTLIADGQNVYMFFAGDNGNIYRSIMPIGNFPGSFGTSYTTIMTDTRENLFEGVEVYKVKDQNQYLMLVEAMGVNGRYFRSFTATSLGGSWTPQAATESNPFAGKANSGATWSNDISHGDLVRTNPDQTKTIDPCNLQLLYQGRSPSSDGLPYNSLPWRPALLTLQR</sequence>
<dbReference type="Gene3D" id="2.80.10.50">
    <property type="match status" value="3"/>
</dbReference>
<evidence type="ECO:0000256" key="2">
    <source>
        <dbReference type="ARBA" id="ARBA00004613"/>
    </source>
</evidence>
<dbReference type="GO" id="GO:0045493">
    <property type="term" value="P:xylan catabolic process"/>
    <property type="evidence" value="ECO:0007669"/>
    <property type="project" value="UniProtKB-KW"/>
</dbReference>
<dbReference type="GO" id="GO:0046556">
    <property type="term" value="F:alpha-L-arabinofuranosidase activity"/>
    <property type="evidence" value="ECO:0007669"/>
    <property type="project" value="UniProtKB-EC"/>
</dbReference>